<name>A0A8X8BP38_POLSE</name>
<reference evidence="2 3" key="1">
    <citation type="journal article" date="2021" name="Cell">
        <title>Tracing the genetic footprints of vertebrate landing in non-teleost ray-finned fishes.</title>
        <authorList>
            <person name="Bi X."/>
            <person name="Wang K."/>
            <person name="Yang L."/>
            <person name="Pan H."/>
            <person name="Jiang H."/>
            <person name="Wei Q."/>
            <person name="Fang M."/>
            <person name="Yu H."/>
            <person name="Zhu C."/>
            <person name="Cai Y."/>
            <person name="He Y."/>
            <person name="Gan X."/>
            <person name="Zeng H."/>
            <person name="Yu D."/>
            <person name="Zhu Y."/>
            <person name="Jiang H."/>
            <person name="Qiu Q."/>
            <person name="Yang H."/>
            <person name="Zhang Y.E."/>
            <person name="Wang W."/>
            <person name="Zhu M."/>
            <person name="He S."/>
            <person name="Zhang G."/>
        </authorList>
    </citation>
    <scope>NUCLEOTIDE SEQUENCE [LARGE SCALE GENOMIC DNA]</scope>
    <source>
        <strain evidence="2">Bchr_013</strain>
    </source>
</reference>
<organism evidence="2 3">
    <name type="scientific">Polypterus senegalus</name>
    <name type="common">Senegal bichir</name>
    <dbReference type="NCBI Taxonomy" id="55291"/>
    <lineage>
        <taxon>Eukaryota</taxon>
        <taxon>Metazoa</taxon>
        <taxon>Chordata</taxon>
        <taxon>Craniata</taxon>
        <taxon>Vertebrata</taxon>
        <taxon>Euteleostomi</taxon>
        <taxon>Actinopterygii</taxon>
        <taxon>Polypteriformes</taxon>
        <taxon>Polypteridae</taxon>
        <taxon>Polypterus</taxon>
    </lineage>
</organism>
<dbReference type="InterPro" id="IPR013877">
    <property type="entry name" value="YAP-bd/ALF4/Glomulin"/>
</dbReference>
<dbReference type="EMBL" id="JAATIS010004524">
    <property type="protein sequence ID" value="KAG2461714.1"/>
    <property type="molecule type" value="Genomic_DNA"/>
</dbReference>
<proteinExistence type="predicted"/>
<dbReference type="Pfam" id="PF08568">
    <property type="entry name" value="Kinetochor_Ybp2"/>
    <property type="match status" value="2"/>
</dbReference>
<dbReference type="InterPro" id="IPR019516">
    <property type="entry name" value="Glomulin/ALF4"/>
</dbReference>
<dbReference type="PANTHER" id="PTHR15430">
    <property type="entry name" value="GLOMULIN"/>
    <property type="match status" value="1"/>
</dbReference>
<feature type="non-terminal residue" evidence="2">
    <location>
        <position position="1"/>
    </location>
</feature>
<dbReference type="PANTHER" id="PTHR15430:SF1">
    <property type="entry name" value="GLOMULIN"/>
    <property type="match status" value="1"/>
</dbReference>
<feature type="region of interest" description="Disordered" evidence="1">
    <location>
        <begin position="663"/>
        <end position="699"/>
    </location>
</feature>
<dbReference type="GO" id="GO:0055105">
    <property type="term" value="F:ubiquitin-protein transferase inhibitor activity"/>
    <property type="evidence" value="ECO:0007669"/>
    <property type="project" value="TreeGrafter"/>
</dbReference>
<feature type="compositionally biased region" description="Basic and acidic residues" evidence="1">
    <location>
        <begin position="674"/>
        <end position="690"/>
    </location>
</feature>
<protein>
    <submittedName>
        <fullName evidence="2">GLMN protein</fullName>
    </submittedName>
</protein>
<gene>
    <name evidence="2" type="primary">Glmn</name>
    <name evidence="2" type="ORF">GTO96_0008548</name>
</gene>
<evidence type="ECO:0000313" key="2">
    <source>
        <dbReference type="EMBL" id="KAG2461714.1"/>
    </source>
</evidence>
<evidence type="ECO:0000313" key="3">
    <source>
        <dbReference type="Proteomes" id="UP000886611"/>
    </source>
</evidence>
<dbReference type="Proteomes" id="UP000886611">
    <property type="component" value="Unassembled WGS sequence"/>
</dbReference>
<evidence type="ECO:0000256" key="1">
    <source>
        <dbReference type="SAM" id="MobiDB-lite"/>
    </source>
</evidence>
<sequence>MGRKKAKQSSIISGRAMLVMADAQEELGSGLTSPEKHPGTNDRSEVRAGNVIDNLFKITHFVPYMYLGDDHLEALREKGDLPEDNGMLLFEPESMEEDFRMSAAGGGHVINPVFSGKEEVRVPLFAPSFPKKRTRTFRRGRGRRAKHRSPRKKVIPEDGFKVEDYEIFQKAGKNCLEEMKTAEILDIIKEEKNKVCSPKEVLLGLLEQIEDADMDKIAETIVLLLQPLQTVLLKLGKKKPPSVGMSLSTILNQISQLPVPYTQEQEEDDAHGLCQCCVALLTFTKPFVEEVQQSYTNKMVGDMEELRNELLKFPHLEPFPVIQYVRHNVPPNIKSEPDMAVQYVTKIMEKVGAISGHGNHSRTKGLQIFQLYIDIFDVEGKYKLFRCLLEVSHHAGVEGYIIQNIKKQIDLALKPGNGNLWFSGAALLPLLRLVLFLPQGPETDLLQNLDRIMESLNLLRYLLIRDKEYDNQTGIWTELYKIEDNFLKPLHTGLNMSKAHYEAELKNTKENKKHKESKEENPLCTLSVAGEKLPNMTTEMQLQTTRDLAPPGRLYQGRTRKRGNILPGCKRAAPLISIKGHGYGAGKLNPVGVRGPTKGLPGWFLSPGRQHFYHTRKCCRPRNCEHPECFQVQGQHVHPTRKCCWKTITEHLEHDKRGRFTPFEELDLGGGRRSLRERSGGGQREKKTEDQCVSGWNQL</sequence>
<dbReference type="AlphaFoldDB" id="A0A8X8BP38"/>
<accession>A0A8X8BP38</accession>
<keyword evidence="3" id="KW-1185">Reference proteome</keyword>
<dbReference type="GO" id="GO:0005737">
    <property type="term" value="C:cytoplasm"/>
    <property type="evidence" value="ECO:0007669"/>
    <property type="project" value="TreeGrafter"/>
</dbReference>
<comment type="caution">
    <text evidence="2">The sequence shown here is derived from an EMBL/GenBank/DDBJ whole genome shotgun (WGS) entry which is preliminary data.</text>
</comment>
<feature type="non-terminal residue" evidence="2">
    <location>
        <position position="699"/>
    </location>
</feature>